<proteinExistence type="predicted"/>
<organism evidence="1">
    <name type="scientific">marine metagenome</name>
    <dbReference type="NCBI Taxonomy" id="408172"/>
    <lineage>
        <taxon>unclassified sequences</taxon>
        <taxon>metagenomes</taxon>
        <taxon>ecological metagenomes</taxon>
    </lineage>
</organism>
<dbReference type="AlphaFoldDB" id="A0A382JH12"/>
<dbReference type="EMBL" id="UINC01073792">
    <property type="protein sequence ID" value="SVC10443.1"/>
    <property type="molecule type" value="Genomic_DNA"/>
</dbReference>
<name>A0A382JH12_9ZZZZ</name>
<gene>
    <name evidence="1" type="ORF">METZ01_LOCUS263297</name>
</gene>
<protein>
    <submittedName>
        <fullName evidence="1">Uncharacterized protein</fullName>
    </submittedName>
</protein>
<accession>A0A382JH12</accession>
<sequence>MKNQVIKRIRFWKEELSGEPSLGNCNVFILASQGMKANEATTHVVKRYRGPTNGCYLPPRFPTEEDK</sequence>
<evidence type="ECO:0000313" key="1">
    <source>
        <dbReference type="EMBL" id="SVC10443.1"/>
    </source>
</evidence>
<reference evidence="1" key="1">
    <citation type="submission" date="2018-05" db="EMBL/GenBank/DDBJ databases">
        <authorList>
            <person name="Lanie J.A."/>
            <person name="Ng W.-L."/>
            <person name="Kazmierczak K.M."/>
            <person name="Andrzejewski T.M."/>
            <person name="Davidsen T.M."/>
            <person name="Wayne K.J."/>
            <person name="Tettelin H."/>
            <person name="Glass J.I."/>
            <person name="Rusch D."/>
            <person name="Podicherti R."/>
            <person name="Tsui H.-C.T."/>
            <person name="Winkler M.E."/>
        </authorList>
    </citation>
    <scope>NUCLEOTIDE SEQUENCE</scope>
</reference>